<dbReference type="PANTHER" id="PTHR33962">
    <property type="entry name" value="RECQ-MEDIATED GENOME INSTABILITY PROTEIN 2 RMI2"/>
    <property type="match status" value="1"/>
</dbReference>
<dbReference type="InterPro" id="IPR032245">
    <property type="entry name" value="RMI2"/>
</dbReference>
<dbReference type="GO" id="GO:0043007">
    <property type="term" value="P:maintenance of rDNA"/>
    <property type="evidence" value="ECO:0007669"/>
    <property type="project" value="TreeGrafter"/>
</dbReference>
<dbReference type="Gene3D" id="2.40.50.140">
    <property type="entry name" value="Nucleic acid-binding proteins"/>
    <property type="match status" value="1"/>
</dbReference>
<dbReference type="GO" id="GO:0016607">
    <property type="term" value="C:nuclear speck"/>
    <property type="evidence" value="ECO:0007669"/>
    <property type="project" value="TreeGrafter"/>
</dbReference>
<dbReference type="Pfam" id="PF16100">
    <property type="entry name" value="RMI2"/>
    <property type="match status" value="1"/>
</dbReference>
<proteinExistence type="predicted"/>
<accession>A0AAW1XWN5</accession>
<dbReference type="PANTHER" id="PTHR33962:SF1">
    <property type="entry name" value="RECQ-MEDIATED GENOME INSTABILITY PROTEIN 2"/>
    <property type="match status" value="1"/>
</dbReference>
<dbReference type="GO" id="GO:0033045">
    <property type="term" value="P:regulation of sister chromatid segregation"/>
    <property type="evidence" value="ECO:0007669"/>
    <property type="project" value="TreeGrafter"/>
</dbReference>
<comment type="caution">
    <text evidence="1">The sequence shown here is derived from an EMBL/GenBank/DDBJ whole genome shotgun (WGS) entry which is preliminary data.</text>
</comment>
<evidence type="ECO:0000313" key="2">
    <source>
        <dbReference type="Proteomes" id="UP001457282"/>
    </source>
</evidence>
<protein>
    <recommendedName>
        <fullName evidence="3">RecQ-mediated genome instability protein 2</fullName>
    </recommendedName>
</protein>
<reference evidence="1 2" key="1">
    <citation type="journal article" date="2023" name="G3 (Bethesda)">
        <title>A chromosome-length genome assembly and annotation of blackberry (Rubus argutus, cv. 'Hillquist').</title>
        <authorList>
            <person name="Bruna T."/>
            <person name="Aryal R."/>
            <person name="Dudchenko O."/>
            <person name="Sargent D.J."/>
            <person name="Mead D."/>
            <person name="Buti M."/>
            <person name="Cavallini A."/>
            <person name="Hytonen T."/>
            <person name="Andres J."/>
            <person name="Pham M."/>
            <person name="Weisz D."/>
            <person name="Mascagni F."/>
            <person name="Usai G."/>
            <person name="Natali L."/>
            <person name="Bassil N."/>
            <person name="Fernandez G.E."/>
            <person name="Lomsadze A."/>
            <person name="Armour M."/>
            <person name="Olukolu B."/>
            <person name="Poorten T."/>
            <person name="Britton C."/>
            <person name="Davik J."/>
            <person name="Ashrafi H."/>
            <person name="Aiden E.L."/>
            <person name="Borodovsky M."/>
            <person name="Worthington M."/>
        </authorList>
    </citation>
    <scope>NUCLEOTIDE SEQUENCE [LARGE SCALE GENOMIC DNA]</scope>
    <source>
        <strain evidence="1">PI 553951</strain>
    </source>
</reference>
<dbReference type="InterPro" id="IPR012340">
    <property type="entry name" value="NA-bd_OB-fold"/>
</dbReference>
<name>A0AAW1XWN5_RUBAR</name>
<sequence>MDYNLAAVKLLCVQLKDAIESPSENAMDLGGILFQRAWLQGILVSVSADGERFLLDDGTGVIELFLSAECRRRPWNIGMYIMAIGRYTVRNAEPPMIHIHKMVDLSASPDREAMWYLEVLEAYRFFYQPVIESPSHG</sequence>
<dbReference type="GO" id="GO:2000042">
    <property type="term" value="P:negative regulation of double-strand break repair via homologous recombination"/>
    <property type="evidence" value="ECO:0007669"/>
    <property type="project" value="TreeGrafter"/>
</dbReference>
<evidence type="ECO:0008006" key="3">
    <source>
        <dbReference type="Google" id="ProtNLM"/>
    </source>
</evidence>
<organism evidence="1 2">
    <name type="scientific">Rubus argutus</name>
    <name type="common">Southern blackberry</name>
    <dbReference type="NCBI Taxonomy" id="59490"/>
    <lineage>
        <taxon>Eukaryota</taxon>
        <taxon>Viridiplantae</taxon>
        <taxon>Streptophyta</taxon>
        <taxon>Embryophyta</taxon>
        <taxon>Tracheophyta</taxon>
        <taxon>Spermatophyta</taxon>
        <taxon>Magnoliopsida</taxon>
        <taxon>eudicotyledons</taxon>
        <taxon>Gunneridae</taxon>
        <taxon>Pentapetalae</taxon>
        <taxon>rosids</taxon>
        <taxon>fabids</taxon>
        <taxon>Rosales</taxon>
        <taxon>Rosaceae</taxon>
        <taxon>Rosoideae</taxon>
        <taxon>Rosoideae incertae sedis</taxon>
        <taxon>Rubus</taxon>
    </lineage>
</organism>
<dbReference type="Proteomes" id="UP001457282">
    <property type="component" value="Unassembled WGS sequence"/>
</dbReference>
<dbReference type="GO" id="GO:0005829">
    <property type="term" value="C:cytosol"/>
    <property type="evidence" value="ECO:0007669"/>
    <property type="project" value="TreeGrafter"/>
</dbReference>
<evidence type="ECO:0000313" key="1">
    <source>
        <dbReference type="EMBL" id="KAK9939932.1"/>
    </source>
</evidence>
<dbReference type="GO" id="GO:0006281">
    <property type="term" value="P:DNA repair"/>
    <property type="evidence" value="ECO:0007669"/>
    <property type="project" value="TreeGrafter"/>
</dbReference>
<gene>
    <name evidence="1" type="ORF">M0R45_016612</name>
</gene>
<dbReference type="EMBL" id="JBEDUW010000003">
    <property type="protein sequence ID" value="KAK9939932.1"/>
    <property type="molecule type" value="Genomic_DNA"/>
</dbReference>
<keyword evidence="2" id="KW-1185">Reference proteome</keyword>
<dbReference type="FunFam" id="2.40.50.140:FF:000345">
    <property type="entry name" value="RecQ-mediated genome instability-like protein"/>
    <property type="match status" value="1"/>
</dbReference>
<dbReference type="AlphaFoldDB" id="A0AAW1XWN5"/>